<keyword evidence="2" id="KW-0732">Signal</keyword>
<dbReference type="CDD" id="cd08023">
    <property type="entry name" value="GH16_laminarinase_like"/>
    <property type="match status" value="1"/>
</dbReference>
<sequence>MNVSRAYTLAAAALIAGGSLMVSSDASAQTLVWEDNFNGPSIDGNKWIYDVGDGCQLGICGWGNSELQYYTSRPENARIENGNLVIEARRENFGSRVFTSARLKTEGRMHFKYGTLEARIKVPDLRNGLWPAYWMLGTIGNWPARGEIDLLEMGSAAAIAAGVTNRRVGAAVHWDYNGSQADYGLDYNSASDLNGGFHTYRMSWDPQFIRVSIDGQQYLEFAISNIEGASLHEFHQQYYVLLNLAVGGSYTGVMSNNAITAPLPGKMEIDYIRLYQNPGSELYTGANPPSGKFGVYTERADMNARLNYNGDANLWLWNNLTPISASAFEGNQLMAYRANAGAWYGLGVALNGYKNMSLFGNGRLKFHMRTTTPSTFKIGINSSFGDSWLDFVNGGQQYGLVRDGNWHEVSIPFSAFHDLDLRAVKQMFMVVSDPPAANVDVLIDNVYYQDN</sequence>
<dbReference type="InterPro" id="IPR000757">
    <property type="entry name" value="Beta-glucanase-like"/>
</dbReference>
<dbReference type="Proteomes" id="UP000829194">
    <property type="component" value="Chromosome"/>
</dbReference>
<feature type="signal peptide" evidence="2">
    <location>
        <begin position="1"/>
        <end position="28"/>
    </location>
</feature>
<dbReference type="RefSeq" id="WP_083512488.1">
    <property type="nucleotide sequence ID" value="NZ_CP011131.1"/>
</dbReference>
<dbReference type="EMBL" id="CP093547">
    <property type="protein sequence ID" value="UNP31939.1"/>
    <property type="molecule type" value="Genomic_DNA"/>
</dbReference>
<dbReference type="InterPro" id="IPR013320">
    <property type="entry name" value="ConA-like_dom_sf"/>
</dbReference>
<organism evidence="4 5">
    <name type="scientific">Lysobacter gummosus</name>
    <dbReference type="NCBI Taxonomy" id="262324"/>
    <lineage>
        <taxon>Bacteria</taxon>
        <taxon>Pseudomonadati</taxon>
        <taxon>Pseudomonadota</taxon>
        <taxon>Gammaproteobacteria</taxon>
        <taxon>Lysobacterales</taxon>
        <taxon>Lysobacteraceae</taxon>
        <taxon>Lysobacter</taxon>
    </lineage>
</organism>
<proteinExistence type="inferred from homology"/>
<dbReference type="PANTHER" id="PTHR10963">
    <property type="entry name" value="GLYCOSYL HYDROLASE-RELATED"/>
    <property type="match status" value="1"/>
</dbReference>
<comment type="similarity">
    <text evidence="1">Belongs to the glycosyl hydrolase 16 family.</text>
</comment>
<dbReference type="InterPro" id="IPR050546">
    <property type="entry name" value="Glycosyl_Hydrlase_16"/>
</dbReference>
<evidence type="ECO:0000313" key="5">
    <source>
        <dbReference type="Proteomes" id="UP000829194"/>
    </source>
</evidence>
<dbReference type="PANTHER" id="PTHR10963:SF55">
    <property type="entry name" value="GLYCOSIDE HYDROLASE FAMILY 16 PROTEIN"/>
    <property type="match status" value="1"/>
</dbReference>
<dbReference type="SUPFAM" id="SSF49785">
    <property type="entry name" value="Galactose-binding domain-like"/>
    <property type="match status" value="1"/>
</dbReference>
<dbReference type="GO" id="GO:0016787">
    <property type="term" value="F:hydrolase activity"/>
    <property type="evidence" value="ECO:0007669"/>
    <property type="project" value="UniProtKB-KW"/>
</dbReference>
<dbReference type="InterPro" id="IPR008979">
    <property type="entry name" value="Galactose-bd-like_sf"/>
</dbReference>
<dbReference type="Pfam" id="PF00722">
    <property type="entry name" value="Glyco_hydro_16"/>
    <property type="match status" value="1"/>
</dbReference>
<reference evidence="4 5" key="1">
    <citation type="submission" date="2022-03" db="EMBL/GenBank/DDBJ databases">
        <title>Complete genome sequence of Lysobacter capsici VKM B-2533 and Lysobacter gummosus 10.1.1, promising sources of lytic agents.</title>
        <authorList>
            <person name="Tarlachkov S.V."/>
            <person name="Kudryakova I.V."/>
            <person name="Afoshin A.S."/>
            <person name="Leontyevskaya E.A."/>
            <person name="Leontyevskaya N.V."/>
        </authorList>
    </citation>
    <scope>NUCLEOTIDE SEQUENCE [LARGE SCALE GENOMIC DNA]</scope>
    <source>
        <strain evidence="4 5">10.1.1</strain>
    </source>
</reference>
<feature type="domain" description="GH16" evidence="3">
    <location>
        <begin position="24"/>
        <end position="280"/>
    </location>
</feature>
<gene>
    <name evidence="4" type="ORF">MOV92_12075</name>
</gene>
<evidence type="ECO:0000313" key="4">
    <source>
        <dbReference type="EMBL" id="UNP31939.1"/>
    </source>
</evidence>
<evidence type="ECO:0000259" key="3">
    <source>
        <dbReference type="PROSITE" id="PS51762"/>
    </source>
</evidence>
<dbReference type="SUPFAM" id="SSF49899">
    <property type="entry name" value="Concanavalin A-like lectins/glucanases"/>
    <property type="match status" value="1"/>
</dbReference>
<feature type="chain" id="PRO_5047233034" evidence="2">
    <location>
        <begin position="29"/>
        <end position="451"/>
    </location>
</feature>
<evidence type="ECO:0000256" key="1">
    <source>
        <dbReference type="ARBA" id="ARBA00006865"/>
    </source>
</evidence>
<evidence type="ECO:0000256" key="2">
    <source>
        <dbReference type="SAM" id="SignalP"/>
    </source>
</evidence>
<dbReference type="Gene3D" id="2.60.120.200">
    <property type="match status" value="1"/>
</dbReference>
<name>A0ABY3XJY4_9GAMM</name>
<dbReference type="Gene3D" id="2.60.120.430">
    <property type="entry name" value="Galactose-binding lectin"/>
    <property type="match status" value="1"/>
</dbReference>
<keyword evidence="4" id="KW-0378">Hydrolase</keyword>
<accession>A0ABY3XJY4</accession>
<dbReference type="PROSITE" id="PS51762">
    <property type="entry name" value="GH16_2"/>
    <property type="match status" value="1"/>
</dbReference>
<keyword evidence="5" id="KW-1185">Reference proteome</keyword>
<protein>
    <submittedName>
        <fullName evidence="4">Glycoside hydrolase family 16 protein</fullName>
    </submittedName>
</protein>